<name>A0ABV8NR79_9SPHI</name>
<evidence type="ECO:0008006" key="4">
    <source>
        <dbReference type="Google" id="ProtNLM"/>
    </source>
</evidence>
<evidence type="ECO:0000313" key="3">
    <source>
        <dbReference type="Proteomes" id="UP001595792"/>
    </source>
</evidence>
<evidence type="ECO:0000256" key="1">
    <source>
        <dbReference type="SAM" id="Phobius"/>
    </source>
</evidence>
<dbReference type="EMBL" id="JBHSBY010000138">
    <property type="protein sequence ID" value="MFC4198340.1"/>
    <property type="molecule type" value="Genomic_DNA"/>
</dbReference>
<organism evidence="2 3">
    <name type="scientific">Pedobacter jamesrossensis</name>
    <dbReference type="NCBI Taxonomy" id="1908238"/>
    <lineage>
        <taxon>Bacteria</taxon>
        <taxon>Pseudomonadati</taxon>
        <taxon>Bacteroidota</taxon>
        <taxon>Sphingobacteriia</taxon>
        <taxon>Sphingobacteriales</taxon>
        <taxon>Sphingobacteriaceae</taxon>
        <taxon>Pedobacter</taxon>
    </lineage>
</organism>
<protein>
    <recommendedName>
        <fullName evidence="4">Class IIb bacteriocin, lactobin A/cerein 7B family</fullName>
    </recommendedName>
</protein>
<reference evidence="3" key="1">
    <citation type="journal article" date="2019" name="Int. J. Syst. Evol. Microbiol.">
        <title>The Global Catalogue of Microorganisms (GCM) 10K type strain sequencing project: providing services to taxonomists for standard genome sequencing and annotation.</title>
        <authorList>
            <consortium name="The Broad Institute Genomics Platform"/>
            <consortium name="The Broad Institute Genome Sequencing Center for Infectious Disease"/>
            <person name="Wu L."/>
            <person name="Ma J."/>
        </authorList>
    </citation>
    <scope>NUCLEOTIDE SEQUENCE [LARGE SCALE GENOMIC DNA]</scope>
    <source>
        <strain evidence="3">CCM 8689</strain>
    </source>
</reference>
<sequence length="59" mass="6267">MEKFNLQEMKLAELDSADLIETNGGIIAALLLAAEIYGGMCLVAGALGAAHGYYDKHIK</sequence>
<feature type="transmembrane region" description="Helical" evidence="1">
    <location>
        <begin position="26"/>
        <end position="50"/>
    </location>
</feature>
<dbReference type="RefSeq" id="WP_378962337.1">
    <property type="nucleotide sequence ID" value="NZ_JBHRXC010000016.1"/>
</dbReference>
<gene>
    <name evidence="2" type="ORF">ACFOUY_16665</name>
</gene>
<evidence type="ECO:0000313" key="2">
    <source>
        <dbReference type="EMBL" id="MFC4198340.1"/>
    </source>
</evidence>
<keyword evidence="3" id="KW-1185">Reference proteome</keyword>
<proteinExistence type="predicted"/>
<keyword evidence="1" id="KW-0812">Transmembrane</keyword>
<comment type="caution">
    <text evidence="2">The sequence shown here is derived from an EMBL/GenBank/DDBJ whole genome shotgun (WGS) entry which is preliminary data.</text>
</comment>
<keyword evidence="1" id="KW-1133">Transmembrane helix</keyword>
<dbReference type="Proteomes" id="UP001595792">
    <property type="component" value="Unassembled WGS sequence"/>
</dbReference>
<accession>A0ABV8NR79</accession>
<keyword evidence="1" id="KW-0472">Membrane</keyword>